<dbReference type="Gramene" id="TVU09628">
    <property type="protein sequence ID" value="TVU09628"/>
    <property type="gene ID" value="EJB05_43114"/>
</dbReference>
<evidence type="ECO:0000313" key="2">
    <source>
        <dbReference type="Proteomes" id="UP000324897"/>
    </source>
</evidence>
<keyword evidence="2" id="KW-1185">Reference proteome</keyword>
<name>A0A5J9TF37_9POAL</name>
<reference evidence="1 2" key="1">
    <citation type="journal article" date="2019" name="Sci. Rep.">
        <title>A high-quality genome of Eragrostis curvula grass provides insights into Poaceae evolution and supports new strategies to enhance forage quality.</title>
        <authorList>
            <person name="Carballo J."/>
            <person name="Santos B.A.C.M."/>
            <person name="Zappacosta D."/>
            <person name="Garbus I."/>
            <person name="Selva J.P."/>
            <person name="Gallo C.A."/>
            <person name="Diaz A."/>
            <person name="Albertini E."/>
            <person name="Caccamo M."/>
            <person name="Echenique V."/>
        </authorList>
    </citation>
    <scope>NUCLEOTIDE SEQUENCE [LARGE SCALE GENOMIC DNA]</scope>
    <source>
        <strain evidence="2">cv. Victoria</strain>
        <tissue evidence="1">Leaf</tissue>
    </source>
</reference>
<accession>A0A5J9TF37</accession>
<gene>
    <name evidence="1" type="ORF">EJB05_43114</name>
</gene>
<sequence>MDGGADGAARLSCRRLGLAQGRRSLECWRRSLHKRLYFSVIVEIFTYIIKAIKREEVEAAPVRMNNPLKLSKLAEAAVLSTLMSNSRCLIRVYEDFDFVRKFIHYKLTAR</sequence>
<evidence type="ECO:0000313" key="1">
    <source>
        <dbReference type="EMBL" id="TVU09628.1"/>
    </source>
</evidence>
<protein>
    <submittedName>
        <fullName evidence="1">Uncharacterized protein</fullName>
    </submittedName>
</protein>
<proteinExistence type="predicted"/>
<dbReference type="Proteomes" id="UP000324897">
    <property type="component" value="Chromosome 3"/>
</dbReference>
<comment type="caution">
    <text evidence="1">The sequence shown here is derived from an EMBL/GenBank/DDBJ whole genome shotgun (WGS) entry which is preliminary data.</text>
</comment>
<dbReference type="AlphaFoldDB" id="A0A5J9TF37"/>
<organism evidence="1 2">
    <name type="scientific">Eragrostis curvula</name>
    <name type="common">weeping love grass</name>
    <dbReference type="NCBI Taxonomy" id="38414"/>
    <lineage>
        <taxon>Eukaryota</taxon>
        <taxon>Viridiplantae</taxon>
        <taxon>Streptophyta</taxon>
        <taxon>Embryophyta</taxon>
        <taxon>Tracheophyta</taxon>
        <taxon>Spermatophyta</taxon>
        <taxon>Magnoliopsida</taxon>
        <taxon>Liliopsida</taxon>
        <taxon>Poales</taxon>
        <taxon>Poaceae</taxon>
        <taxon>PACMAD clade</taxon>
        <taxon>Chloridoideae</taxon>
        <taxon>Eragrostideae</taxon>
        <taxon>Eragrostidinae</taxon>
        <taxon>Eragrostis</taxon>
    </lineage>
</organism>
<dbReference type="EMBL" id="RWGY01000039">
    <property type="protein sequence ID" value="TVU09628.1"/>
    <property type="molecule type" value="Genomic_DNA"/>
</dbReference>